<evidence type="ECO:0000313" key="2">
    <source>
        <dbReference type="EMBL" id="WAR44995.1"/>
    </source>
</evidence>
<dbReference type="Pfam" id="PF11174">
    <property type="entry name" value="DUF2970"/>
    <property type="match status" value="1"/>
</dbReference>
<proteinExistence type="predicted"/>
<evidence type="ECO:0000313" key="3">
    <source>
        <dbReference type="Proteomes" id="UP001162780"/>
    </source>
</evidence>
<keyword evidence="1" id="KW-0812">Transmembrane</keyword>
<reference evidence="2" key="1">
    <citation type="submission" date="2022-11" db="EMBL/GenBank/DDBJ databases">
        <title>Methylomonas rapida sp. nov., Carotenoid-Producing Obligate Methanotrophs with High Growth Characteristics and Biotechnological Potential.</title>
        <authorList>
            <person name="Tikhonova E.N."/>
            <person name="Suleimanov R.Z."/>
            <person name="Miroshnikov K."/>
            <person name="Oshkin I.Y."/>
            <person name="Belova S.E."/>
            <person name="Danilova O.V."/>
            <person name="Ashikhmin A."/>
            <person name="Konopkin A."/>
            <person name="But S.Y."/>
            <person name="Khmelenina V.N."/>
            <person name="Kuznetsov N."/>
            <person name="Pimenov N.V."/>
            <person name="Dedysh S.N."/>
        </authorList>
    </citation>
    <scope>NUCLEOTIDE SEQUENCE</scope>
    <source>
        <strain evidence="2">MP1</strain>
    </source>
</reference>
<feature type="transmembrane region" description="Helical" evidence="1">
    <location>
        <begin position="38"/>
        <end position="60"/>
    </location>
</feature>
<keyword evidence="3" id="KW-1185">Reference proteome</keyword>
<keyword evidence="1" id="KW-0472">Membrane</keyword>
<dbReference type="InterPro" id="IPR021344">
    <property type="entry name" value="DUF2970"/>
</dbReference>
<organism evidence="2 3">
    <name type="scientific">Methylomonas rapida</name>
    <dbReference type="NCBI Taxonomy" id="2963939"/>
    <lineage>
        <taxon>Bacteria</taxon>
        <taxon>Pseudomonadati</taxon>
        <taxon>Pseudomonadota</taxon>
        <taxon>Gammaproteobacteria</taxon>
        <taxon>Methylococcales</taxon>
        <taxon>Methylococcaceae</taxon>
        <taxon>Methylomonas</taxon>
    </lineage>
</organism>
<protein>
    <submittedName>
        <fullName evidence="2">DUF2970 domain-containing protein</fullName>
    </submittedName>
</protein>
<name>A0ABY7GKF5_9GAMM</name>
<accession>A0ABY7GKF5</accession>
<sequence length="62" mass="6611">MTKPNLLHVVKSVLAAAIGVQSEKNREIDFKHGSLPAYIIVGLIGTVLFILAIVAIVKLVTS</sequence>
<dbReference type="Proteomes" id="UP001162780">
    <property type="component" value="Chromosome"/>
</dbReference>
<gene>
    <name evidence="2" type="ORF">NM686_000365</name>
</gene>
<dbReference type="RefSeq" id="WP_255189961.1">
    <property type="nucleotide sequence ID" value="NZ_CP113517.1"/>
</dbReference>
<evidence type="ECO:0000256" key="1">
    <source>
        <dbReference type="SAM" id="Phobius"/>
    </source>
</evidence>
<keyword evidence="1" id="KW-1133">Transmembrane helix</keyword>
<dbReference type="EMBL" id="CP113517">
    <property type="protein sequence ID" value="WAR44995.1"/>
    <property type="molecule type" value="Genomic_DNA"/>
</dbReference>